<evidence type="ECO:0000313" key="2">
    <source>
        <dbReference type="EMBL" id="QLF68220.1"/>
    </source>
</evidence>
<dbReference type="Pfam" id="PF11750">
    <property type="entry name" value="DUF3307"/>
    <property type="match status" value="1"/>
</dbReference>
<sequence length="139" mass="15355">MGIPEVTEVSASHLTTLCVLIFILKQLLGDFFLQTRWMASGKESKTDWLLPLAAHAAIHAALTLSICLIFAPHLAWLAIVDFIVHFVIDRAKAVTKISYGLTADRRAYWWLFGTDQTLHHLTHLAFAATIAASLGKTVS</sequence>
<reference evidence="2 3" key="1">
    <citation type="submission" date="2020-06" db="EMBL/GenBank/DDBJ databases">
        <title>Genome sequence of Rhizobium sp strain ADMK78.</title>
        <authorList>
            <person name="Rahi P."/>
        </authorList>
    </citation>
    <scope>NUCLEOTIDE SEQUENCE [LARGE SCALE GENOMIC DNA]</scope>
    <source>
        <strain evidence="2 3">ADMK78</strain>
    </source>
</reference>
<gene>
    <name evidence="2" type="ORF">FE840_000870</name>
</gene>
<dbReference type="InterPro" id="IPR021737">
    <property type="entry name" value="Phage_phiKZ_Orf197"/>
</dbReference>
<keyword evidence="1" id="KW-1133">Transmembrane helix</keyword>
<proteinExistence type="predicted"/>
<evidence type="ECO:0000256" key="1">
    <source>
        <dbReference type="SAM" id="Phobius"/>
    </source>
</evidence>
<evidence type="ECO:0000313" key="3">
    <source>
        <dbReference type="Proteomes" id="UP000308530"/>
    </source>
</evidence>
<keyword evidence="3" id="KW-1185">Reference proteome</keyword>
<keyword evidence="1" id="KW-0812">Transmembrane</keyword>
<name>A0ABX6QJ10_9HYPH</name>
<organism evidence="2 3">
    <name type="scientific">Peteryoungia desertarenae</name>
    <dbReference type="NCBI Taxonomy" id="1813451"/>
    <lineage>
        <taxon>Bacteria</taxon>
        <taxon>Pseudomonadati</taxon>
        <taxon>Pseudomonadota</taxon>
        <taxon>Alphaproteobacteria</taxon>
        <taxon>Hyphomicrobiales</taxon>
        <taxon>Rhizobiaceae</taxon>
        <taxon>Peteryoungia</taxon>
    </lineage>
</organism>
<feature type="transmembrane region" description="Helical" evidence="1">
    <location>
        <begin position="12"/>
        <end position="28"/>
    </location>
</feature>
<feature type="transmembrane region" description="Helical" evidence="1">
    <location>
        <begin position="48"/>
        <end position="71"/>
    </location>
</feature>
<dbReference type="Proteomes" id="UP000308530">
    <property type="component" value="Chromosome"/>
</dbReference>
<accession>A0ABX6QJ10</accession>
<dbReference type="EMBL" id="CP058350">
    <property type="protein sequence ID" value="QLF68220.1"/>
    <property type="molecule type" value="Genomic_DNA"/>
</dbReference>
<keyword evidence="1" id="KW-0472">Membrane</keyword>
<protein>
    <submittedName>
        <fullName evidence="2">DUF3307 domain-containing protein</fullName>
    </submittedName>
</protein>